<name>A0A561WBC0_ACTTI</name>
<gene>
    <name evidence="1" type="ORF">FHX34_103694</name>
</gene>
<dbReference type="AlphaFoldDB" id="A0A561WBC0"/>
<reference evidence="1 2" key="1">
    <citation type="submission" date="2019-06" db="EMBL/GenBank/DDBJ databases">
        <title>Sequencing the genomes of 1000 actinobacteria strains.</title>
        <authorList>
            <person name="Klenk H.-P."/>
        </authorList>
    </citation>
    <scope>NUCLEOTIDE SEQUENCE [LARGE SCALE GENOMIC DNA]</scope>
    <source>
        <strain evidence="1 2">DSM 43866</strain>
    </source>
</reference>
<keyword evidence="2" id="KW-1185">Reference proteome</keyword>
<comment type="caution">
    <text evidence="1">The sequence shown here is derived from an EMBL/GenBank/DDBJ whole genome shotgun (WGS) entry which is preliminary data.</text>
</comment>
<accession>A0A561WBC0</accession>
<evidence type="ECO:0000313" key="1">
    <source>
        <dbReference type="EMBL" id="TWG21164.1"/>
    </source>
</evidence>
<protein>
    <submittedName>
        <fullName evidence="1">Uncharacterized protein</fullName>
    </submittedName>
</protein>
<organism evidence="1 2">
    <name type="scientific">Actinoplanes teichomyceticus</name>
    <dbReference type="NCBI Taxonomy" id="1867"/>
    <lineage>
        <taxon>Bacteria</taxon>
        <taxon>Bacillati</taxon>
        <taxon>Actinomycetota</taxon>
        <taxon>Actinomycetes</taxon>
        <taxon>Micromonosporales</taxon>
        <taxon>Micromonosporaceae</taxon>
        <taxon>Actinoplanes</taxon>
    </lineage>
</organism>
<dbReference type="Proteomes" id="UP000320239">
    <property type="component" value="Unassembled WGS sequence"/>
</dbReference>
<sequence length="31" mass="2997">MTPAGRRPVPLRILAAAAPTAVAAGGNLEGP</sequence>
<dbReference type="EMBL" id="VIWY01000003">
    <property type="protein sequence ID" value="TWG21164.1"/>
    <property type="molecule type" value="Genomic_DNA"/>
</dbReference>
<evidence type="ECO:0000313" key="2">
    <source>
        <dbReference type="Proteomes" id="UP000320239"/>
    </source>
</evidence>
<proteinExistence type="predicted"/>